<evidence type="ECO:0000256" key="2">
    <source>
        <dbReference type="ARBA" id="ARBA00006513"/>
    </source>
</evidence>
<dbReference type="PANTHER" id="PTHR21522:SF32">
    <property type="entry name" value="OTOPETRIN-2"/>
    <property type="match status" value="1"/>
</dbReference>
<keyword evidence="7 11" id="KW-1133">Transmembrane helix</keyword>
<evidence type="ECO:0000256" key="10">
    <source>
        <dbReference type="ARBA" id="ARBA00023303"/>
    </source>
</evidence>
<comment type="similarity">
    <text evidence="2">Belongs to the otopetrin family.</text>
</comment>
<evidence type="ECO:0000256" key="8">
    <source>
        <dbReference type="ARBA" id="ARBA00023065"/>
    </source>
</evidence>
<keyword evidence="6" id="KW-0375">Hydrogen ion transport</keyword>
<evidence type="ECO:0000256" key="9">
    <source>
        <dbReference type="ARBA" id="ARBA00023136"/>
    </source>
</evidence>
<evidence type="ECO:0000313" key="12">
    <source>
        <dbReference type="EMBL" id="KAF0303858.1"/>
    </source>
</evidence>
<keyword evidence="5 11" id="KW-0812">Transmembrane</keyword>
<dbReference type="GO" id="GO:0015252">
    <property type="term" value="F:proton channel activity"/>
    <property type="evidence" value="ECO:0007669"/>
    <property type="project" value="InterPro"/>
</dbReference>
<name>A0A6A4WNZ4_AMPAM</name>
<protein>
    <submittedName>
        <fullName evidence="12">Proton channel OtopLc</fullName>
    </submittedName>
</protein>
<dbReference type="InterPro" id="IPR004878">
    <property type="entry name" value="Otopetrin"/>
</dbReference>
<keyword evidence="13" id="KW-1185">Reference proteome</keyword>
<keyword evidence="8" id="KW-0406">Ion transport</keyword>
<dbReference type="EMBL" id="VIIS01000911">
    <property type="protein sequence ID" value="KAF0303858.1"/>
    <property type="molecule type" value="Genomic_DNA"/>
</dbReference>
<dbReference type="GO" id="GO:0005886">
    <property type="term" value="C:plasma membrane"/>
    <property type="evidence" value="ECO:0007669"/>
    <property type="project" value="UniProtKB-SubCell"/>
</dbReference>
<organism evidence="12 13">
    <name type="scientific">Amphibalanus amphitrite</name>
    <name type="common">Striped barnacle</name>
    <name type="synonym">Balanus amphitrite</name>
    <dbReference type="NCBI Taxonomy" id="1232801"/>
    <lineage>
        <taxon>Eukaryota</taxon>
        <taxon>Metazoa</taxon>
        <taxon>Ecdysozoa</taxon>
        <taxon>Arthropoda</taxon>
        <taxon>Crustacea</taxon>
        <taxon>Multicrustacea</taxon>
        <taxon>Cirripedia</taxon>
        <taxon>Thoracica</taxon>
        <taxon>Thoracicalcarea</taxon>
        <taxon>Balanomorpha</taxon>
        <taxon>Balanoidea</taxon>
        <taxon>Balanidae</taxon>
        <taxon>Amphibalaninae</taxon>
        <taxon>Amphibalanus</taxon>
    </lineage>
</organism>
<proteinExistence type="inferred from homology"/>
<feature type="transmembrane region" description="Helical" evidence="11">
    <location>
        <begin position="16"/>
        <end position="38"/>
    </location>
</feature>
<evidence type="ECO:0000256" key="5">
    <source>
        <dbReference type="ARBA" id="ARBA00022692"/>
    </source>
</evidence>
<dbReference type="Pfam" id="PF03189">
    <property type="entry name" value="Otopetrin"/>
    <property type="match status" value="1"/>
</dbReference>
<evidence type="ECO:0000256" key="1">
    <source>
        <dbReference type="ARBA" id="ARBA00004651"/>
    </source>
</evidence>
<evidence type="ECO:0000256" key="3">
    <source>
        <dbReference type="ARBA" id="ARBA00022448"/>
    </source>
</evidence>
<keyword evidence="10" id="KW-0407">Ion channel</keyword>
<accession>A0A6A4WNZ4</accession>
<gene>
    <name evidence="12" type="ORF">FJT64_024219</name>
</gene>
<reference evidence="12 13" key="1">
    <citation type="submission" date="2019-07" db="EMBL/GenBank/DDBJ databases">
        <title>Draft genome assembly of a fouling barnacle, Amphibalanus amphitrite (Darwin, 1854): The first reference genome for Thecostraca.</title>
        <authorList>
            <person name="Kim W."/>
        </authorList>
    </citation>
    <scope>NUCLEOTIDE SEQUENCE [LARGE SCALE GENOMIC DNA]</scope>
    <source>
        <strain evidence="12">SNU_AA5</strain>
        <tissue evidence="12">Soma without cirri and trophi</tissue>
    </source>
</reference>
<sequence length="136" mass="15509">MDTFMSHHWLSQEMQFNYYGFLAWGIISRISLPLMIFYRFHQSVILVEIWKNTVLLAPHPRWRSAAASGLSAQLRRLAAPEVARFLPAGRLGPDPPLSSDDPLVLGWLQVQSPPAVPSTGIKQVPFHRNLEHLMRL</sequence>
<evidence type="ECO:0000256" key="11">
    <source>
        <dbReference type="SAM" id="Phobius"/>
    </source>
</evidence>
<keyword evidence="4" id="KW-1003">Cell membrane</keyword>
<evidence type="ECO:0000256" key="7">
    <source>
        <dbReference type="ARBA" id="ARBA00022989"/>
    </source>
</evidence>
<dbReference type="PANTHER" id="PTHR21522">
    <property type="entry name" value="PROTON CHANNEL OTOP"/>
    <property type="match status" value="1"/>
</dbReference>
<dbReference type="AlphaFoldDB" id="A0A6A4WNZ4"/>
<keyword evidence="9 11" id="KW-0472">Membrane</keyword>
<keyword evidence="3" id="KW-0813">Transport</keyword>
<comment type="subcellular location">
    <subcellularLocation>
        <location evidence="1">Cell membrane</location>
        <topology evidence="1">Multi-pass membrane protein</topology>
    </subcellularLocation>
</comment>
<evidence type="ECO:0000256" key="4">
    <source>
        <dbReference type="ARBA" id="ARBA00022475"/>
    </source>
</evidence>
<evidence type="ECO:0000313" key="13">
    <source>
        <dbReference type="Proteomes" id="UP000440578"/>
    </source>
</evidence>
<evidence type="ECO:0000256" key="6">
    <source>
        <dbReference type="ARBA" id="ARBA00022781"/>
    </source>
</evidence>
<comment type="caution">
    <text evidence="12">The sequence shown here is derived from an EMBL/GenBank/DDBJ whole genome shotgun (WGS) entry which is preliminary data.</text>
</comment>
<dbReference type="OrthoDB" id="6429739at2759"/>
<dbReference type="Proteomes" id="UP000440578">
    <property type="component" value="Unassembled WGS sequence"/>
</dbReference>